<accession>A0ABD4T718</accession>
<evidence type="ECO:0000313" key="1">
    <source>
        <dbReference type="EMBL" id="MCM1984244.1"/>
    </source>
</evidence>
<dbReference type="EMBL" id="JTHE03000089">
    <property type="protein sequence ID" value="MCM1984244.1"/>
    <property type="molecule type" value="Genomic_DNA"/>
</dbReference>
<comment type="caution">
    <text evidence="1">The sequence shown here is derived from an EMBL/GenBank/DDBJ whole genome shotgun (WGS) entry which is preliminary data.</text>
</comment>
<protein>
    <submittedName>
        <fullName evidence="1">Uncharacterized protein</fullName>
    </submittedName>
</protein>
<dbReference type="Proteomes" id="UP000031561">
    <property type="component" value="Unassembled WGS sequence"/>
</dbReference>
<dbReference type="AlphaFoldDB" id="A0ABD4T718"/>
<keyword evidence="2" id="KW-1185">Reference proteome</keyword>
<reference evidence="1 2" key="1">
    <citation type="journal article" date="2015" name="Genome Announc.">
        <title>Draft Genome Sequence of Filamentous Marine Cyanobacterium Lyngbya confervoides Strain BDU141951.</title>
        <authorList>
            <person name="Chandrababunaidu M.M."/>
            <person name="Sen D."/>
            <person name="Tripathy S."/>
        </authorList>
    </citation>
    <scope>NUCLEOTIDE SEQUENCE [LARGE SCALE GENOMIC DNA]</scope>
    <source>
        <strain evidence="1 2">BDU141951</strain>
    </source>
</reference>
<dbReference type="RefSeq" id="WP_166283060.1">
    <property type="nucleotide sequence ID" value="NZ_JTHE03000089.1"/>
</dbReference>
<proteinExistence type="predicted"/>
<organism evidence="1 2">
    <name type="scientific">Lyngbya confervoides BDU141951</name>
    <dbReference type="NCBI Taxonomy" id="1574623"/>
    <lineage>
        <taxon>Bacteria</taxon>
        <taxon>Bacillati</taxon>
        <taxon>Cyanobacteriota</taxon>
        <taxon>Cyanophyceae</taxon>
        <taxon>Oscillatoriophycideae</taxon>
        <taxon>Oscillatoriales</taxon>
        <taxon>Microcoleaceae</taxon>
        <taxon>Lyngbya</taxon>
    </lineage>
</organism>
<evidence type="ECO:0000313" key="2">
    <source>
        <dbReference type="Proteomes" id="UP000031561"/>
    </source>
</evidence>
<gene>
    <name evidence="1" type="ORF">QQ91_0015570</name>
</gene>
<sequence length="46" mass="5302">MTIRVVSNDQIVIEFYGNKLDDADAWLQTLRDQGLNVKGVLRRSRP</sequence>
<name>A0ABD4T718_9CYAN</name>